<feature type="signal peptide" evidence="1">
    <location>
        <begin position="1"/>
        <end position="21"/>
    </location>
</feature>
<gene>
    <name evidence="2" type="ORF">FA13DRAFT_1729815</name>
</gene>
<dbReference type="Proteomes" id="UP000298030">
    <property type="component" value="Unassembled WGS sequence"/>
</dbReference>
<comment type="caution">
    <text evidence="2">The sequence shown here is derived from an EMBL/GenBank/DDBJ whole genome shotgun (WGS) entry which is preliminary data.</text>
</comment>
<feature type="chain" id="PRO_5021431914" description="Secreted protein" evidence="1">
    <location>
        <begin position="22"/>
        <end position="89"/>
    </location>
</feature>
<dbReference type="EMBL" id="QPFP01000010">
    <property type="protein sequence ID" value="TEB34305.1"/>
    <property type="molecule type" value="Genomic_DNA"/>
</dbReference>
<organism evidence="2 3">
    <name type="scientific">Coprinellus micaceus</name>
    <name type="common">Glistening ink-cap mushroom</name>
    <name type="synonym">Coprinus micaceus</name>
    <dbReference type="NCBI Taxonomy" id="71717"/>
    <lineage>
        <taxon>Eukaryota</taxon>
        <taxon>Fungi</taxon>
        <taxon>Dikarya</taxon>
        <taxon>Basidiomycota</taxon>
        <taxon>Agaricomycotina</taxon>
        <taxon>Agaricomycetes</taxon>
        <taxon>Agaricomycetidae</taxon>
        <taxon>Agaricales</taxon>
        <taxon>Agaricineae</taxon>
        <taxon>Psathyrellaceae</taxon>
        <taxon>Coprinellus</taxon>
    </lineage>
</organism>
<evidence type="ECO:0008006" key="4">
    <source>
        <dbReference type="Google" id="ProtNLM"/>
    </source>
</evidence>
<reference evidence="2 3" key="1">
    <citation type="journal article" date="2019" name="Nat. Ecol. Evol.">
        <title>Megaphylogeny resolves global patterns of mushroom evolution.</title>
        <authorList>
            <person name="Varga T."/>
            <person name="Krizsan K."/>
            <person name="Foldi C."/>
            <person name="Dima B."/>
            <person name="Sanchez-Garcia M."/>
            <person name="Sanchez-Ramirez S."/>
            <person name="Szollosi G.J."/>
            <person name="Szarkandi J.G."/>
            <person name="Papp V."/>
            <person name="Albert L."/>
            <person name="Andreopoulos W."/>
            <person name="Angelini C."/>
            <person name="Antonin V."/>
            <person name="Barry K.W."/>
            <person name="Bougher N.L."/>
            <person name="Buchanan P."/>
            <person name="Buyck B."/>
            <person name="Bense V."/>
            <person name="Catcheside P."/>
            <person name="Chovatia M."/>
            <person name="Cooper J."/>
            <person name="Damon W."/>
            <person name="Desjardin D."/>
            <person name="Finy P."/>
            <person name="Geml J."/>
            <person name="Haridas S."/>
            <person name="Hughes K."/>
            <person name="Justo A."/>
            <person name="Karasinski D."/>
            <person name="Kautmanova I."/>
            <person name="Kiss B."/>
            <person name="Kocsube S."/>
            <person name="Kotiranta H."/>
            <person name="LaButti K.M."/>
            <person name="Lechner B.E."/>
            <person name="Liimatainen K."/>
            <person name="Lipzen A."/>
            <person name="Lukacs Z."/>
            <person name="Mihaltcheva S."/>
            <person name="Morgado L.N."/>
            <person name="Niskanen T."/>
            <person name="Noordeloos M.E."/>
            <person name="Ohm R.A."/>
            <person name="Ortiz-Santana B."/>
            <person name="Ovrebo C."/>
            <person name="Racz N."/>
            <person name="Riley R."/>
            <person name="Savchenko A."/>
            <person name="Shiryaev A."/>
            <person name="Soop K."/>
            <person name="Spirin V."/>
            <person name="Szebenyi C."/>
            <person name="Tomsovsky M."/>
            <person name="Tulloss R.E."/>
            <person name="Uehling J."/>
            <person name="Grigoriev I.V."/>
            <person name="Vagvolgyi C."/>
            <person name="Papp T."/>
            <person name="Martin F.M."/>
            <person name="Miettinen O."/>
            <person name="Hibbett D.S."/>
            <person name="Nagy L.G."/>
        </authorList>
    </citation>
    <scope>NUCLEOTIDE SEQUENCE [LARGE SCALE GENOMIC DNA]</scope>
    <source>
        <strain evidence="2 3">FP101781</strain>
    </source>
</reference>
<name>A0A4Y7TJE6_COPMI</name>
<sequence length="89" mass="10523">MGLARFCLVALSLTFCHFRRSDHRVHARIQIHPRELERRNKNTPLYPIQRSQSISDPNFREQWTERAPSRLRLCGPVGQLRTRQPLSDC</sequence>
<accession>A0A4Y7TJE6</accession>
<evidence type="ECO:0000313" key="2">
    <source>
        <dbReference type="EMBL" id="TEB34305.1"/>
    </source>
</evidence>
<evidence type="ECO:0000313" key="3">
    <source>
        <dbReference type="Proteomes" id="UP000298030"/>
    </source>
</evidence>
<keyword evidence="1" id="KW-0732">Signal</keyword>
<dbReference type="AlphaFoldDB" id="A0A4Y7TJE6"/>
<protein>
    <recommendedName>
        <fullName evidence="4">Secreted protein</fullName>
    </recommendedName>
</protein>
<keyword evidence="3" id="KW-1185">Reference proteome</keyword>
<evidence type="ECO:0000256" key="1">
    <source>
        <dbReference type="SAM" id="SignalP"/>
    </source>
</evidence>
<proteinExistence type="predicted"/>